<sequence length="263" mass="26394">MTPSLALADAALLEALPGLAFHAVLLLCRLGAAAMLLPGLGEAEVPATLRLTLALGLVLVLLPVLAPGLPAMPGDVAGLARVILIETGIGLWIGLLARFLAMALAQAGQVVALLIGLASPLQGDMVLGASATALARMFALATAALVLATGLYEIPLRALVESYAVLPAGQGLPAGAAAETLARKAADSLALAMQLAAPFVLAAILFNAGLGLIARLAPQAQVFVVAAPVQILGGFLLIILLLPAILAVWQGAMTQGFLRLPGG</sequence>
<keyword evidence="8" id="KW-0966">Cell projection</keyword>
<evidence type="ECO:0000256" key="6">
    <source>
        <dbReference type="ARBA" id="ARBA00023136"/>
    </source>
</evidence>
<keyword evidence="8" id="KW-0969">Cilium</keyword>
<feature type="transmembrane region" description="Helical" evidence="7">
    <location>
        <begin position="103"/>
        <end position="121"/>
    </location>
</feature>
<accession>A0ABZ0PP95</accession>
<evidence type="ECO:0000256" key="7">
    <source>
        <dbReference type="SAM" id="Phobius"/>
    </source>
</evidence>
<comment type="subcellular location">
    <subcellularLocation>
        <location evidence="1">Cell membrane</location>
        <topology evidence="1">Multi-pass membrane protein</topology>
    </subcellularLocation>
</comment>
<proteinExistence type="inferred from homology"/>
<dbReference type="Pfam" id="PF01311">
    <property type="entry name" value="Bac_export_1"/>
    <property type="match status" value="1"/>
</dbReference>
<dbReference type="EMBL" id="CP137852">
    <property type="protein sequence ID" value="WPB87281.1"/>
    <property type="molecule type" value="Genomic_DNA"/>
</dbReference>
<name>A0ABZ0PP95_9PROT</name>
<dbReference type="PANTHER" id="PTHR30065">
    <property type="entry name" value="FLAGELLAR BIOSYNTHETIC PROTEIN FLIR"/>
    <property type="match status" value="1"/>
</dbReference>
<organism evidence="8 9">
    <name type="scientific">Sediminicoccus rosea</name>
    <dbReference type="NCBI Taxonomy" id="1225128"/>
    <lineage>
        <taxon>Bacteria</taxon>
        <taxon>Pseudomonadati</taxon>
        <taxon>Pseudomonadota</taxon>
        <taxon>Alphaproteobacteria</taxon>
        <taxon>Acetobacterales</taxon>
        <taxon>Roseomonadaceae</taxon>
        <taxon>Sediminicoccus</taxon>
    </lineage>
</organism>
<keyword evidence="8" id="KW-0282">Flagellum</keyword>
<evidence type="ECO:0000313" key="9">
    <source>
        <dbReference type="Proteomes" id="UP001305521"/>
    </source>
</evidence>
<evidence type="ECO:0000256" key="5">
    <source>
        <dbReference type="ARBA" id="ARBA00022989"/>
    </source>
</evidence>
<feature type="transmembrane region" description="Helical" evidence="7">
    <location>
        <begin position="47"/>
        <end position="66"/>
    </location>
</feature>
<feature type="transmembrane region" description="Helical" evidence="7">
    <location>
        <begin position="220"/>
        <end position="249"/>
    </location>
</feature>
<dbReference type="Proteomes" id="UP001305521">
    <property type="component" value="Chromosome"/>
</dbReference>
<reference evidence="8 9" key="1">
    <citation type="submission" date="2023-11" db="EMBL/GenBank/DDBJ databases">
        <title>Arctic aerobic anoxygenic photoheterotroph Sediminicoccus rosea KRV36 adapts its photosynthesis to long days of polar summer.</title>
        <authorList>
            <person name="Tomasch J."/>
            <person name="Kopejtka K."/>
            <person name="Bily T."/>
            <person name="Gardiner A.T."/>
            <person name="Gardian Z."/>
            <person name="Shivaramu S."/>
            <person name="Koblizek M."/>
            <person name="Engelhardt F."/>
            <person name="Kaftan D."/>
        </authorList>
    </citation>
    <scope>NUCLEOTIDE SEQUENCE [LARGE SCALE GENOMIC DNA]</scope>
    <source>
        <strain evidence="8 9">R-30</strain>
    </source>
</reference>
<dbReference type="RefSeq" id="WP_318651234.1">
    <property type="nucleotide sequence ID" value="NZ_CP137852.1"/>
</dbReference>
<dbReference type="PANTHER" id="PTHR30065:SF8">
    <property type="entry name" value="FLAGELLAR BIOSYNTHETIC PROTEIN FLIR"/>
    <property type="match status" value="1"/>
</dbReference>
<evidence type="ECO:0000256" key="4">
    <source>
        <dbReference type="ARBA" id="ARBA00022692"/>
    </source>
</evidence>
<feature type="transmembrane region" description="Helical" evidence="7">
    <location>
        <begin position="189"/>
        <end position="214"/>
    </location>
</feature>
<keyword evidence="6 7" id="KW-0472">Membrane</keyword>
<evidence type="ECO:0000256" key="1">
    <source>
        <dbReference type="ARBA" id="ARBA00004651"/>
    </source>
</evidence>
<keyword evidence="3" id="KW-1003">Cell membrane</keyword>
<keyword evidence="4 7" id="KW-0812">Transmembrane</keyword>
<gene>
    <name evidence="8" type="ORF">R9Z33_10445</name>
</gene>
<evidence type="ECO:0000256" key="3">
    <source>
        <dbReference type="ARBA" id="ARBA00022475"/>
    </source>
</evidence>
<feature type="transmembrane region" description="Helical" evidence="7">
    <location>
        <begin position="133"/>
        <end position="152"/>
    </location>
</feature>
<feature type="transmembrane region" description="Helical" evidence="7">
    <location>
        <begin position="20"/>
        <end position="40"/>
    </location>
</feature>
<evidence type="ECO:0000313" key="8">
    <source>
        <dbReference type="EMBL" id="WPB87281.1"/>
    </source>
</evidence>
<comment type="similarity">
    <text evidence="2">Belongs to the FliR/MopE/SpaR family.</text>
</comment>
<dbReference type="PRINTS" id="PR00953">
    <property type="entry name" value="TYPE3IMRPROT"/>
</dbReference>
<dbReference type="InterPro" id="IPR002010">
    <property type="entry name" value="T3SS_IM_R"/>
</dbReference>
<keyword evidence="9" id="KW-1185">Reference proteome</keyword>
<protein>
    <submittedName>
        <fullName evidence="8">Flagellar biosynthetic protein FliR</fullName>
    </submittedName>
</protein>
<keyword evidence="5 7" id="KW-1133">Transmembrane helix</keyword>
<evidence type="ECO:0000256" key="2">
    <source>
        <dbReference type="ARBA" id="ARBA00009772"/>
    </source>
</evidence>